<organism evidence="2 3">
    <name type="scientific">Pseudomonas putida</name>
    <name type="common">Arthrobacter siderocapsulatus</name>
    <dbReference type="NCBI Taxonomy" id="303"/>
    <lineage>
        <taxon>Bacteria</taxon>
        <taxon>Pseudomonadati</taxon>
        <taxon>Pseudomonadota</taxon>
        <taxon>Gammaproteobacteria</taxon>
        <taxon>Pseudomonadales</taxon>
        <taxon>Pseudomonadaceae</taxon>
        <taxon>Pseudomonas</taxon>
    </lineage>
</organism>
<gene>
    <name evidence="2" type="ORF">C1S65_18495</name>
</gene>
<evidence type="ECO:0000256" key="1">
    <source>
        <dbReference type="SAM" id="Phobius"/>
    </source>
</evidence>
<dbReference type="AlphaFoldDB" id="A0AAD0PF81"/>
<proteinExistence type="predicted"/>
<sequence>MSFDDLLQPILIMIIWWTLDRWTVSPWRGWVGLALLAGGLASFLWTEMWRVFGHEIIMWKSSAVSIGIFLMLRSNRHVDKS</sequence>
<dbReference type="EMBL" id="CP030750">
    <property type="protein sequence ID" value="AXA26001.1"/>
    <property type="molecule type" value="Genomic_DNA"/>
</dbReference>
<name>A0AAD0PF81_PSEPU</name>
<reference evidence="2 3" key="1">
    <citation type="submission" date="2018-06" db="EMBL/GenBank/DDBJ databases">
        <title>The genome of Pseudomonas putida NX-1, a lignin degrader.</title>
        <authorList>
            <person name="Xu Z."/>
        </authorList>
    </citation>
    <scope>NUCLEOTIDE SEQUENCE [LARGE SCALE GENOMIC DNA]</scope>
    <source>
        <strain evidence="2 3">NX-1</strain>
    </source>
</reference>
<dbReference type="RefSeq" id="WP_112898848.1">
    <property type="nucleotide sequence ID" value="NZ_CP030750.1"/>
</dbReference>
<evidence type="ECO:0000313" key="3">
    <source>
        <dbReference type="Proteomes" id="UP000251617"/>
    </source>
</evidence>
<keyword evidence="1" id="KW-0472">Membrane</keyword>
<protein>
    <submittedName>
        <fullName evidence="2">Uncharacterized protein</fullName>
    </submittedName>
</protein>
<accession>A0AAD0PF81</accession>
<dbReference type="Proteomes" id="UP000251617">
    <property type="component" value="Chromosome"/>
</dbReference>
<evidence type="ECO:0000313" key="2">
    <source>
        <dbReference type="EMBL" id="AXA26001.1"/>
    </source>
</evidence>
<feature type="transmembrane region" description="Helical" evidence="1">
    <location>
        <begin position="29"/>
        <end position="46"/>
    </location>
</feature>
<keyword evidence="1" id="KW-0812">Transmembrane</keyword>
<keyword evidence="1" id="KW-1133">Transmembrane helix</keyword>